<dbReference type="RefSeq" id="XP_060373325.1">
    <property type="nucleotide sequence ID" value="XM_060532104.1"/>
</dbReference>
<keyword evidence="2" id="KW-1185">Reference proteome</keyword>
<sequence length="106" mass="11935">MFGASILLDNLPRPGLMGALHHIFTRMHAGRHIIQCKRYLYSALPSPVNNRRPRTRRHVDLECHAAVPNFGLKVYLKVPTLSKKFRLLENATTVVSVTASLSTMTI</sequence>
<evidence type="ECO:0000313" key="2">
    <source>
        <dbReference type="Proteomes" id="UP001227543"/>
    </source>
</evidence>
<comment type="caution">
    <text evidence="1">The sequence shown here is derived from an EMBL/GenBank/DDBJ whole genome shotgun (WGS) entry which is preliminary data.</text>
</comment>
<proteinExistence type="predicted"/>
<accession>A0ABQ9QJK6</accession>
<evidence type="ECO:0000313" key="1">
    <source>
        <dbReference type="EMBL" id="KAK1473330.1"/>
    </source>
</evidence>
<dbReference type="GeneID" id="85416342"/>
<reference evidence="1 2" key="1">
    <citation type="submission" date="2016-10" db="EMBL/GenBank/DDBJ databases">
        <title>The genome sequence of Colletotrichum fioriniae PJ7.</title>
        <authorList>
            <person name="Baroncelli R."/>
        </authorList>
    </citation>
    <scope>NUCLEOTIDE SEQUENCE [LARGE SCALE GENOMIC DNA]</scope>
    <source>
        <strain evidence="1 2">Tom-12</strain>
    </source>
</reference>
<gene>
    <name evidence="1" type="ORF">CTAM01_16111</name>
</gene>
<dbReference type="EMBL" id="MLFU01000197">
    <property type="protein sequence ID" value="KAK1473330.1"/>
    <property type="molecule type" value="Genomic_DNA"/>
</dbReference>
<protein>
    <submittedName>
        <fullName evidence="1">Uncharacterized protein</fullName>
    </submittedName>
</protein>
<organism evidence="1 2">
    <name type="scientific">Colletotrichum tamarilloi</name>
    <dbReference type="NCBI Taxonomy" id="1209934"/>
    <lineage>
        <taxon>Eukaryota</taxon>
        <taxon>Fungi</taxon>
        <taxon>Dikarya</taxon>
        <taxon>Ascomycota</taxon>
        <taxon>Pezizomycotina</taxon>
        <taxon>Sordariomycetes</taxon>
        <taxon>Hypocreomycetidae</taxon>
        <taxon>Glomerellales</taxon>
        <taxon>Glomerellaceae</taxon>
        <taxon>Colletotrichum</taxon>
        <taxon>Colletotrichum acutatum species complex</taxon>
    </lineage>
</organism>
<name>A0ABQ9QJK6_9PEZI</name>
<dbReference type="Proteomes" id="UP001227543">
    <property type="component" value="Unassembled WGS sequence"/>
</dbReference>